<keyword evidence="2" id="KW-1185">Reference proteome</keyword>
<evidence type="ECO:0000313" key="2">
    <source>
        <dbReference type="Proteomes" id="UP000518266"/>
    </source>
</evidence>
<organism evidence="1 2">
    <name type="scientific">Dissostichus mawsoni</name>
    <name type="common">Antarctic cod</name>
    <dbReference type="NCBI Taxonomy" id="36200"/>
    <lineage>
        <taxon>Eukaryota</taxon>
        <taxon>Metazoa</taxon>
        <taxon>Chordata</taxon>
        <taxon>Craniata</taxon>
        <taxon>Vertebrata</taxon>
        <taxon>Euteleostomi</taxon>
        <taxon>Actinopterygii</taxon>
        <taxon>Neopterygii</taxon>
        <taxon>Teleostei</taxon>
        <taxon>Neoteleostei</taxon>
        <taxon>Acanthomorphata</taxon>
        <taxon>Eupercaria</taxon>
        <taxon>Perciformes</taxon>
        <taxon>Notothenioidei</taxon>
        <taxon>Nototheniidae</taxon>
        <taxon>Dissostichus</taxon>
    </lineage>
</organism>
<dbReference type="EMBL" id="JAAKFY010000021">
    <property type="protein sequence ID" value="KAF3839291.1"/>
    <property type="molecule type" value="Genomic_DNA"/>
</dbReference>
<reference evidence="1 2" key="1">
    <citation type="submission" date="2020-03" db="EMBL/GenBank/DDBJ databases">
        <title>Dissostichus mawsoni Genome sequencing and assembly.</title>
        <authorList>
            <person name="Park H."/>
        </authorList>
    </citation>
    <scope>NUCLEOTIDE SEQUENCE [LARGE SCALE GENOMIC DNA]</scope>
    <source>
        <strain evidence="1">DM0001</strain>
        <tissue evidence="1">Muscle</tissue>
    </source>
</reference>
<accession>A0A7J5XQS7</accession>
<proteinExistence type="predicted"/>
<evidence type="ECO:0000313" key="1">
    <source>
        <dbReference type="EMBL" id="KAF3839291.1"/>
    </source>
</evidence>
<sequence length="70" mass="7819">MSSSFLGKRLSVLPQHHDPVDPEACNIPFTLKLNEKTGVPRVGSYVHTHTTALIGKHTHQRPDLCTVSWM</sequence>
<dbReference type="Proteomes" id="UP000518266">
    <property type="component" value="Unassembled WGS sequence"/>
</dbReference>
<protein>
    <submittedName>
        <fullName evidence="1">Uncharacterized protein</fullName>
    </submittedName>
</protein>
<gene>
    <name evidence="1" type="ORF">F7725_018008</name>
</gene>
<name>A0A7J5XQS7_DISMA</name>
<comment type="caution">
    <text evidence="1">The sequence shown here is derived from an EMBL/GenBank/DDBJ whole genome shotgun (WGS) entry which is preliminary data.</text>
</comment>
<dbReference type="AlphaFoldDB" id="A0A7J5XQS7"/>